<name>A0A2D4I5F4_MICLE</name>
<reference evidence="1" key="1">
    <citation type="submission" date="2017-07" db="EMBL/GenBank/DDBJ databases">
        <authorList>
            <person name="Mikheyev A."/>
            <person name="Grau M."/>
        </authorList>
    </citation>
    <scope>NUCLEOTIDE SEQUENCE</scope>
    <source>
        <tissue evidence="1">Venom_gland</tissue>
    </source>
</reference>
<sequence length="102" mass="11928">MFERVDTIETRITSLDLIVASLDTFKERLTNLEKKDTTQKPEHPIATNHIFTKQLQPNTQKNINPTNNDIPVLVREDVERKRKHPNAILFGLEQWFSTFLTP</sequence>
<dbReference type="AlphaFoldDB" id="A0A2D4I5F4"/>
<proteinExistence type="predicted"/>
<dbReference type="EMBL" id="IACK01072184">
    <property type="protein sequence ID" value="LAA79452.1"/>
    <property type="molecule type" value="Transcribed_RNA"/>
</dbReference>
<reference evidence="1" key="2">
    <citation type="submission" date="2017-11" db="EMBL/GenBank/DDBJ databases">
        <title>Coralsnake Venomics: Analyses of Venom Gland Transcriptomes and Proteomes of Six Brazilian Taxa.</title>
        <authorList>
            <person name="Aird S.D."/>
            <person name="Jorge da Silva N."/>
            <person name="Qiu L."/>
            <person name="Villar-Briones A."/>
            <person name="Aparecida-Saddi V."/>
            <person name="Campos-Telles M.P."/>
            <person name="Grau M."/>
            <person name="Mikheyev A.S."/>
        </authorList>
    </citation>
    <scope>NUCLEOTIDE SEQUENCE</scope>
    <source>
        <tissue evidence="1">Venom_gland</tissue>
    </source>
</reference>
<accession>A0A2D4I5F4</accession>
<organism evidence="1">
    <name type="scientific">Micrurus lemniscatus lemniscatus</name>
    <dbReference type="NCBI Taxonomy" id="129467"/>
    <lineage>
        <taxon>Eukaryota</taxon>
        <taxon>Metazoa</taxon>
        <taxon>Chordata</taxon>
        <taxon>Craniata</taxon>
        <taxon>Vertebrata</taxon>
        <taxon>Euteleostomi</taxon>
        <taxon>Lepidosauria</taxon>
        <taxon>Squamata</taxon>
        <taxon>Bifurcata</taxon>
        <taxon>Unidentata</taxon>
        <taxon>Episquamata</taxon>
        <taxon>Toxicofera</taxon>
        <taxon>Serpentes</taxon>
        <taxon>Colubroidea</taxon>
        <taxon>Elapidae</taxon>
        <taxon>Elapinae</taxon>
        <taxon>Micrurus</taxon>
    </lineage>
</organism>
<protein>
    <submittedName>
        <fullName evidence="1">Uncharacterized protein</fullName>
    </submittedName>
</protein>
<evidence type="ECO:0000313" key="1">
    <source>
        <dbReference type="EMBL" id="LAA79452.1"/>
    </source>
</evidence>